<keyword evidence="9" id="KW-0443">Lipid metabolism</keyword>
<evidence type="ECO:0000256" key="11">
    <source>
        <dbReference type="ARBA" id="ARBA00023268"/>
    </source>
</evidence>
<dbReference type="AlphaFoldDB" id="A0A517Y7C7"/>
<evidence type="ECO:0000256" key="10">
    <source>
        <dbReference type="ARBA" id="ARBA00023239"/>
    </source>
</evidence>
<dbReference type="EMBL" id="CP036274">
    <property type="protein sequence ID" value="QDU26140.1"/>
    <property type="molecule type" value="Genomic_DNA"/>
</dbReference>
<evidence type="ECO:0000256" key="1">
    <source>
        <dbReference type="ARBA" id="ARBA00005005"/>
    </source>
</evidence>
<reference evidence="15 16" key="1">
    <citation type="submission" date="2019-02" db="EMBL/GenBank/DDBJ databases">
        <title>Deep-cultivation of Planctomycetes and their phenomic and genomic characterization uncovers novel biology.</title>
        <authorList>
            <person name="Wiegand S."/>
            <person name="Jogler M."/>
            <person name="Boedeker C."/>
            <person name="Pinto D."/>
            <person name="Vollmers J."/>
            <person name="Rivas-Marin E."/>
            <person name="Kohn T."/>
            <person name="Peeters S.H."/>
            <person name="Heuer A."/>
            <person name="Rast P."/>
            <person name="Oberbeckmann S."/>
            <person name="Bunk B."/>
            <person name="Jeske O."/>
            <person name="Meyerdierks A."/>
            <person name="Storesund J.E."/>
            <person name="Kallscheuer N."/>
            <person name="Luecker S."/>
            <person name="Lage O.M."/>
            <person name="Pohl T."/>
            <person name="Merkel B.J."/>
            <person name="Hornburger P."/>
            <person name="Mueller R.-W."/>
            <person name="Bruemmer F."/>
            <person name="Labrenz M."/>
            <person name="Spormann A.M."/>
            <person name="Op den Camp H."/>
            <person name="Overmann J."/>
            <person name="Amann R."/>
            <person name="Jetten M.S.M."/>
            <person name="Mascher T."/>
            <person name="Medema M.H."/>
            <person name="Devos D.P."/>
            <person name="Kaster A.-K."/>
            <person name="Ovreas L."/>
            <person name="Rohde M."/>
            <person name="Galperin M.Y."/>
            <person name="Jogler C."/>
        </authorList>
    </citation>
    <scope>NUCLEOTIDE SEQUENCE [LARGE SCALE GENOMIC DNA]</scope>
    <source>
        <strain evidence="15 16">ETA_A8</strain>
    </source>
</reference>
<keyword evidence="16" id="KW-1185">Reference proteome</keyword>
<dbReference type="KEGG" id="aagg:ETAA8_12140"/>
<dbReference type="Pfam" id="PF00725">
    <property type="entry name" value="3HCDH"/>
    <property type="match status" value="1"/>
</dbReference>
<evidence type="ECO:0000256" key="12">
    <source>
        <dbReference type="ARBA" id="ARBA00049556"/>
    </source>
</evidence>
<dbReference type="OrthoDB" id="9771883at2"/>
<dbReference type="PANTHER" id="PTHR43612:SF3">
    <property type="entry name" value="TRIFUNCTIONAL ENZYME SUBUNIT ALPHA, MITOCHONDRIAL"/>
    <property type="match status" value="1"/>
</dbReference>
<evidence type="ECO:0000256" key="5">
    <source>
        <dbReference type="ARBA" id="ARBA00022832"/>
    </source>
</evidence>
<dbReference type="FunFam" id="3.40.50.720:FF:000009">
    <property type="entry name" value="Fatty oxidation complex, alpha subunit"/>
    <property type="match status" value="1"/>
</dbReference>
<evidence type="ECO:0000259" key="13">
    <source>
        <dbReference type="Pfam" id="PF00725"/>
    </source>
</evidence>
<organism evidence="15 16">
    <name type="scientific">Anatilimnocola aggregata</name>
    <dbReference type="NCBI Taxonomy" id="2528021"/>
    <lineage>
        <taxon>Bacteria</taxon>
        <taxon>Pseudomonadati</taxon>
        <taxon>Planctomycetota</taxon>
        <taxon>Planctomycetia</taxon>
        <taxon>Pirellulales</taxon>
        <taxon>Pirellulaceae</taxon>
        <taxon>Anatilimnocola</taxon>
    </lineage>
</organism>
<comment type="similarity">
    <text evidence="3">In the N-terminal section; belongs to the enoyl-CoA hydratase/isomerase family.</text>
</comment>
<evidence type="ECO:0000313" key="16">
    <source>
        <dbReference type="Proteomes" id="UP000315017"/>
    </source>
</evidence>
<dbReference type="Gene3D" id="3.90.226.10">
    <property type="entry name" value="2-enoyl-CoA Hydratase, Chain A, domain 1"/>
    <property type="match status" value="1"/>
</dbReference>
<comment type="similarity">
    <text evidence="2">In the central section; belongs to the 3-hydroxyacyl-CoA dehydrogenase family.</text>
</comment>
<proteinExistence type="inferred from homology"/>
<dbReference type="GO" id="GO:0070403">
    <property type="term" value="F:NAD+ binding"/>
    <property type="evidence" value="ECO:0007669"/>
    <property type="project" value="InterPro"/>
</dbReference>
<dbReference type="InterPro" id="IPR006176">
    <property type="entry name" value="3-OHacyl-CoA_DH_NAD-bd"/>
</dbReference>
<dbReference type="Proteomes" id="UP000315017">
    <property type="component" value="Chromosome"/>
</dbReference>
<keyword evidence="10" id="KW-0456">Lyase</keyword>
<evidence type="ECO:0000256" key="7">
    <source>
        <dbReference type="ARBA" id="ARBA00023002"/>
    </source>
</evidence>
<dbReference type="GO" id="GO:0004300">
    <property type="term" value="F:enoyl-CoA hydratase activity"/>
    <property type="evidence" value="ECO:0007669"/>
    <property type="project" value="UniProtKB-EC"/>
</dbReference>
<feature type="domain" description="3-hydroxyacyl-CoA dehydrogenase NAD binding" evidence="14">
    <location>
        <begin position="318"/>
        <end position="495"/>
    </location>
</feature>
<dbReference type="CDD" id="cd06558">
    <property type="entry name" value="crotonase-like"/>
    <property type="match status" value="1"/>
</dbReference>
<evidence type="ECO:0000256" key="4">
    <source>
        <dbReference type="ARBA" id="ARBA00012076"/>
    </source>
</evidence>
<protein>
    <recommendedName>
        <fullName evidence="4">enoyl-CoA hydratase</fullName>
        <ecNumber evidence="4">4.2.1.17</ecNumber>
    </recommendedName>
</protein>
<dbReference type="InterPro" id="IPR006108">
    <property type="entry name" value="3HC_DH_C"/>
</dbReference>
<gene>
    <name evidence="15" type="primary">fadB</name>
    <name evidence="15" type="ORF">ETAA8_12140</name>
</gene>
<keyword evidence="11" id="KW-0511">Multifunctional enzyme</keyword>
<dbReference type="PANTHER" id="PTHR43612">
    <property type="entry name" value="TRIFUNCTIONAL ENZYME SUBUNIT ALPHA"/>
    <property type="match status" value="1"/>
</dbReference>
<evidence type="ECO:0000256" key="3">
    <source>
        <dbReference type="ARBA" id="ARBA00008750"/>
    </source>
</evidence>
<sequence>MTAGSRSITLSFPRAGVALLSFDLPGKSANVLSTEVVVELESHLHALRTMCDLHGVILTSGKPGTFIAGADIREFVGLMDQPGEQVAELCRRGHLLLGQLSDLSAVTVAAIDGVCLGGGLELALACDRRLVTTGPKTQLGLPEVKLGLIPGWGGCVRLPRLIGPAAAVEMITTGQPVSAATAVQSGLASEAVASECLLAAAIDLVEREATSKAYLADRARLRQGVLMNQTELDFLQFTTSAKLAAEAEHQPAAMTALNLIVATAHDDLTTALTAETLAFGHLFGSPASRALVHVFFLQDYNKHTQASATAVARPAQSVSVLGAGIMGIGIAAAALRAGLQVRLGDADESRLPGASAESVQEAAFDPAIKKVDPERAIALAARISTVTTDAELAASDVLIEAIIENYEIKVSVLQKLESLVPPHAILASNTSSIPISRLGSALARPDRFCGMHFFNPVKRMKLVEVIRGTQTSDETINTAIALARKLGKMPVVVTDGPGFLVNRMLSPYLNESIELLHDGHSPREIDAAAVAYGMPLGPLALYDLVGLDTAFYAGRTMYEAFPDRVRASPILPALIKRKRLGRKNNAGFFAYREGVAEPQDDPAAAEILAGYVRSENRLPLAQIQDRLLLVMLFEACRILEEGRVRDARDIDLGVIFGLGFPAFRGGILHWAQSLGGDQIMRKIEPWRERGARYEPPQLLLDWAAGKRTLTA</sequence>
<dbReference type="InterPro" id="IPR001753">
    <property type="entry name" value="Enoyl-CoA_hydra/iso"/>
</dbReference>
<dbReference type="Gene3D" id="1.10.1040.50">
    <property type="match status" value="1"/>
</dbReference>
<keyword evidence="8" id="KW-0520">NAD</keyword>
<dbReference type="PROSITE" id="PS00067">
    <property type="entry name" value="3HCDH"/>
    <property type="match status" value="1"/>
</dbReference>
<keyword evidence="7" id="KW-0560">Oxidoreductase</keyword>
<evidence type="ECO:0000256" key="2">
    <source>
        <dbReference type="ARBA" id="ARBA00007005"/>
    </source>
</evidence>
<dbReference type="Pfam" id="PF02737">
    <property type="entry name" value="3HCDH_N"/>
    <property type="match status" value="1"/>
</dbReference>
<evidence type="ECO:0000313" key="15">
    <source>
        <dbReference type="EMBL" id="QDU26140.1"/>
    </source>
</evidence>
<dbReference type="Pfam" id="PF00378">
    <property type="entry name" value="ECH_1"/>
    <property type="match status" value="1"/>
</dbReference>
<dbReference type="GO" id="GO:0016509">
    <property type="term" value="F:long-chain (3S)-3-hydroxyacyl-CoA dehydrogenase (NAD+) activity"/>
    <property type="evidence" value="ECO:0007669"/>
    <property type="project" value="TreeGrafter"/>
</dbReference>
<dbReference type="SUPFAM" id="SSF52096">
    <property type="entry name" value="ClpP/crotonase"/>
    <property type="match status" value="1"/>
</dbReference>
<dbReference type="SUPFAM" id="SSF48179">
    <property type="entry name" value="6-phosphogluconate dehydrogenase C-terminal domain-like"/>
    <property type="match status" value="2"/>
</dbReference>
<evidence type="ECO:0000256" key="9">
    <source>
        <dbReference type="ARBA" id="ARBA00023098"/>
    </source>
</evidence>
<comment type="catalytic activity">
    <reaction evidence="12">
        <text>a (3S)-3-hydroxyacyl-CoA + NAD(+) = a 3-oxoacyl-CoA + NADH + H(+)</text>
        <dbReference type="Rhea" id="RHEA:22432"/>
        <dbReference type="ChEBI" id="CHEBI:15378"/>
        <dbReference type="ChEBI" id="CHEBI:57318"/>
        <dbReference type="ChEBI" id="CHEBI:57540"/>
        <dbReference type="ChEBI" id="CHEBI:57945"/>
        <dbReference type="ChEBI" id="CHEBI:90726"/>
        <dbReference type="EC" id="1.1.1.35"/>
    </reaction>
</comment>
<dbReference type="EC" id="4.2.1.17" evidence="4"/>
<dbReference type="UniPathway" id="UPA00659"/>
<evidence type="ECO:0000259" key="14">
    <source>
        <dbReference type="Pfam" id="PF02737"/>
    </source>
</evidence>
<dbReference type="InterPro" id="IPR050136">
    <property type="entry name" value="FA_oxidation_alpha_subunit"/>
</dbReference>
<accession>A0A517Y7C7</accession>
<dbReference type="Gene3D" id="3.40.50.720">
    <property type="entry name" value="NAD(P)-binding Rossmann-like Domain"/>
    <property type="match status" value="1"/>
</dbReference>
<dbReference type="InterPro" id="IPR008927">
    <property type="entry name" value="6-PGluconate_DH-like_C_sf"/>
</dbReference>
<feature type="domain" description="3-hydroxyacyl-CoA dehydrogenase C-terminal" evidence="13">
    <location>
        <begin position="498"/>
        <end position="591"/>
    </location>
</feature>
<dbReference type="RefSeq" id="WP_145086233.1">
    <property type="nucleotide sequence ID" value="NZ_CP036274.1"/>
</dbReference>
<keyword evidence="6" id="KW-0442">Lipid degradation</keyword>
<dbReference type="SUPFAM" id="SSF51735">
    <property type="entry name" value="NAD(P)-binding Rossmann-fold domains"/>
    <property type="match status" value="1"/>
</dbReference>
<comment type="pathway">
    <text evidence="1">Lipid metabolism; fatty acid beta-oxidation.</text>
</comment>
<dbReference type="InterPro" id="IPR006180">
    <property type="entry name" value="3-OHacyl-CoA_DH_CS"/>
</dbReference>
<dbReference type="InterPro" id="IPR029045">
    <property type="entry name" value="ClpP/crotonase-like_dom_sf"/>
</dbReference>
<dbReference type="GO" id="GO:0006635">
    <property type="term" value="P:fatty acid beta-oxidation"/>
    <property type="evidence" value="ECO:0007669"/>
    <property type="project" value="UniProtKB-UniPathway"/>
</dbReference>
<evidence type="ECO:0000256" key="6">
    <source>
        <dbReference type="ARBA" id="ARBA00022963"/>
    </source>
</evidence>
<dbReference type="InterPro" id="IPR036291">
    <property type="entry name" value="NAD(P)-bd_dom_sf"/>
</dbReference>
<evidence type="ECO:0000256" key="8">
    <source>
        <dbReference type="ARBA" id="ARBA00023027"/>
    </source>
</evidence>
<keyword evidence="5" id="KW-0276">Fatty acid metabolism</keyword>
<name>A0A517Y7C7_9BACT</name>